<gene>
    <name evidence="1" type="ORF">AVEN_129468_1</name>
</gene>
<organism evidence="1 2">
    <name type="scientific">Araneus ventricosus</name>
    <name type="common">Orbweaver spider</name>
    <name type="synonym">Epeira ventricosa</name>
    <dbReference type="NCBI Taxonomy" id="182803"/>
    <lineage>
        <taxon>Eukaryota</taxon>
        <taxon>Metazoa</taxon>
        <taxon>Ecdysozoa</taxon>
        <taxon>Arthropoda</taxon>
        <taxon>Chelicerata</taxon>
        <taxon>Arachnida</taxon>
        <taxon>Araneae</taxon>
        <taxon>Araneomorphae</taxon>
        <taxon>Entelegynae</taxon>
        <taxon>Araneoidea</taxon>
        <taxon>Araneidae</taxon>
        <taxon>Araneus</taxon>
    </lineage>
</organism>
<comment type="caution">
    <text evidence="1">The sequence shown here is derived from an EMBL/GenBank/DDBJ whole genome shotgun (WGS) entry which is preliminary data.</text>
</comment>
<proteinExistence type="predicted"/>
<protein>
    <submittedName>
        <fullName evidence="1">Uncharacterized protein</fullName>
    </submittedName>
</protein>
<reference evidence="1 2" key="1">
    <citation type="journal article" date="2019" name="Sci. Rep.">
        <title>Orb-weaving spider Araneus ventricosus genome elucidates the spidroin gene catalogue.</title>
        <authorList>
            <person name="Kono N."/>
            <person name="Nakamura H."/>
            <person name="Ohtoshi R."/>
            <person name="Moran D.A.P."/>
            <person name="Shinohara A."/>
            <person name="Yoshida Y."/>
            <person name="Fujiwara M."/>
            <person name="Mori M."/>
            <person name="Tomita M."/>
            <person name="Arakawa K."/>
        </authorList>
    </citation>
    <scope>NUCLEOTIDE SEQUENCE [LARGE SCALE GENOMIC DNA]</scope>
</reference>
<name>A0A4Y2MBE3_ARAVE</name>
<dbReference type="AlphaFoldDB" id="A0A4Y2MBE3"/>
<accession>A0A4Y2MBE3</accession>
<dbReference type="OrthoDB" id="10030726at2759"/>
<evidence type="ECO:0000313" key="1">
    <source>
        <dbReference type="EMBL" id="GBN22997.1"/>
    </source>
</evidence>
<keyword evidence="2" id="KW-1185">Reference proteome</keyword>
<dbReference type="EMBL" id="BGPR01006931">
    <property type="protein sequence ID" value="GBN22997.1"/>
    <property type="molecule type" value="Genomic_DNA"/>
</dbReference>
<dbReference type="Proteomes" id="UP000499080">
    <property type="component" value="Unassembled WGS sequence"/>
</dbReference>
<sequence>MWMGEEVLHICFTTQFGKASALSGRENGLCLECGIPYWWTQVWIFFKNLKFTVDPEKDEIRTGRKQISFLSAGIQHRKRTFFGNADVLSRRPESRAANLDEKFEMETDISVKVLAIITEDRWSSSEIQKSQLEYLHIRPILKKKLNSVDRRSWQEIARESAAPEQH</sequence>
<evidence type="ECO:0000313" key="2">
    <source>
        <dbReference type="Proteomes" id="UP000499080"/>
    </source>
</evidence>